<gene>
    <name evidence="1" type="ORF">Lyticum_00828</name>
</gene>
<dbReference type="AlphaFoldDB" id="A0AAE5AI04"/>
<dbReference type="Proteomes" id="UP001289135">
    <property type="component" value="Unassembled WGS sequence"/>
</dbReference>
<protein>
    <submittedName>
        <fullName evidence="1">Outer membrane protein assembly factor BamE</fullName>
    </submittedName>
</protein>
<evidence type="ECO:0000313" key="1">
    <source>
        <dbReference type="EMBL" id="MDZ5761641.1"/>
    </source>
</evidence>
<dbReference type="RefSeq" id="WP_322499061.1">
    <property type="nucleotide sequence ID" value="NZ_JARGYU010000004.1"/>
</dbReference>
<comment type="caution">
    <text evidence="1">The sequence shown here is derived from an EMBL/GenBank/DDBJ whole genome shotgun (WGS) entry which is preliminary data.</text>
</comment>
<proteinExistence type="predicted"/>
<reference evidence="1" key="1">
    <citation type="submission" date="2023-02" db="EMBL/GenBank/DDBJ databases">
        <title>Host association and intracellularity evolved multiple times independently in the Rickettsiales.</title>
        <authorList>
            <person name="Castelli M."/>
            <person name="Nardi T."/>
            <person name="Gammuto L."/>
            <person name="Bellinzona G."/>
            <person name="Sabaneyeva E."/>
            <person name="Potekhin A."/>
            <person name="Serra V."/>
            <person name="Petroni G."/>
            <person name="Sassera D."/>
        </authorList>
    </citation>
    <scope>NUCLEOTIDE SEQUENCE</scope>
    <source>
        <strain evidence="1">USBL-36I1</strain>
    </source>
</reference>
<name>A0AAE5AI04_9RICK</name>
<keyword evidence="2" id="KW-1185">Reference proteome</keyword>
<sequence length="146" mass="17415">MYKFIYIVFLVTCITSCKSLEKNSGYNYKINSQKNFTEKLVVKKSTISDVQESFGFPTLITYEYDKTLYYYINIKTIRKPIRVNQLQSYHITILEFDKSGLLLNTKFDNCENINFQQDYEEEYDSFGETKYGILQQFIKNIARFNK</sequence>
<organism evidence="1 2">
    <name type="scientific">Lyticum sinuosum</name>
    <dbReference type="NCBI Taxonomy" id="1332059"/>
    <lineage>
        <taxon>Bacteria</taxon>
        <taxon>Pseudomonadati</taxon>
        <taxon>Pseudomonadota</taxon>
        <taxon>Alphaproteobacteria</taxon>
        <taxon>Rickettsiales</taxon>
        <taxon>Lyticum</taxon>
    </lineage>
</organism>
<evidence type="ECO:0000313" key="2">
    <source>
        <dbReference type="Proteomes" id="UP001289135"/>
    </source>
</evidence>
<dbReference type="EMBL" id="JARGYU010000004">
    <property type="protein sequence ID" value="MDZ5761641.1"/>
    <property type="molecule type" value="Genomic_DNA"/>
</dbReference>
<accession>A0AAE5AI04</accession>